<feature type="compositionally biased region" description="Polar residues" evidence="1">
    <location>
        <begin position="1"/>
        <end position="14"/>
    </location>
</feature>
<feature type="compositionally biased region" description="Basic and acidic residues" evidence="1">
    <location>
        <begin position="118"/>
        <end position="127"/>
    </location>
</feature>
<feature type="compositionally biased region" description="Polar residues" evidence="1">
    <location>
        <begin position="103"/>
        <end position="112"/>
    </location>
</feature>
<evidence type="ECO:0000313" key="3">
    <source>
        <dbReference type="Proteomes" id="UP000828390"/>
    </source>
</evidence>
<protein>
    <submittedName>
        <fullName evidence="2">Uncharacterized protein</fullName>
    </submittedName>
</protein>
<accession>A0A9D4BN88</accession>
<dbReference type="AlphaFoldDB" id="A0A9D4BN88"/>
<evidence type="ECO:0000256" key="1">
    <source>
        <dbReference type="SAM" id="MobiDB-lite"/>
    </source>
</evidence>
<dbReference type="EMBL" id="JAIWYP010000015">
    <property type="protein sequence ID" value="KAH3701283.1"/>
    <property type="molecule type" value="Genomic_DNA"/>
</dbReference>
<evidence type="ECO:0000313" key="2">
    <source>
        <dbReference type="EMBL" id="KAH3701283.1"/>
    </source>
</evidence>
<feature type="compositionally biased region" description="Basic and acidic residues" evidence="1">
    <location>
        <begin position="15"/>
        <end position="24"/>
    </location>
</feature>
<sequence>MKHFFETQTQSVTDRQTDRQTDRHLKIHLKQLQPNLENKKTPKQNNPPCKFTKTVPADLRGPFYNILSRVKLHHLKSCPSLRRNTRTKIVQGQTDRQTHTQTDEAVTLSSDNHLVDGQTDRPTDRPT</sequence>
<reference evidence="2" key="2">
    <citation type="submission" date="2020-11" db="EMBL/GenBank/DDBJ databases">
        <authorList>
            <person name="McCartney M.A."/>
            <person name="Auch B."/>
            <person name="Kono T."/>
            <person name="Mallez S."/>
            <person name="Becker A."/>
            <person name="Gohl D.M."/>
            <person name="Silverstein K.A.T."/>
            <person name="Koren S."/>
            <person name="Bechman K.B."/>
            <person name="Herman A."/>
            <person name="Abrahante J.E."/>
            <person name="Garbe J."/>
        </authorList>
    </citation>
    <scope>NUCLEOTIDE SEQUENCE</scope>
    <source>
        <strain evidence="2">Duluth1</strain>
        <tissue evidence="2">Whole animal</tissue>
    </source>
</reference>
<feature type="region of interest" description="Disordered" evidence="1">
    <location>
        <begin position="1"/>
        <end position="54"/>
    </location>
</feature>
<keyword evidence="3" id="KW-1185">Reference proteome</keyword>
<name>A0A9D4BN88_DREPO</name>
<dbReference type="Proteomes" id="UP000828390">
    <property type="component" value="Unassembled WGS sequence"/>
</dbReference>
<gene>
    <name evidence="2" type="ORF">DPMN_076266</name>
</gene>
<organism evidence="2 3">
    <name type="scientific">Dreissena polymorpha</name>
    <name type="common">Zebra mussel</name>
    <name type="synonym">Mytilus polymorpha</name>
    <dbReference type="NCBI Taxonomy" id="45954"/>
    <lineage>
        <taxon>Eukaryota</taxon>
        <taxon>Metazoa</taxon>
        <taxon>Spiralia</taxon>
        <taxon>Lophotrochozoa</taxon>
        <taxon>Mollusca</taxon>
        <taxon>Bivalvia</taxon>
        <taxon>Autobranchia</taxon>
        <taxon>Heteroconchia</taxon>
        <taxon>Euheterodonta</taxon>
        <taxon>Imparidentia</taxon>
        <taxon>Neoheterodontei</taxon>
        <taxon>Myida</taxon>
        <taxon>Dreissenoidea</taxon>
        <taxon>Dreissenidae</taxon>
        <taxon>Dreissena</taxon>
    </lineage>
</organism>
<feature type="region of interest" description="Disordered" evidence="1">
    <location>
        <begin position="83"/>
        <end position="127"/>
    </location>
</feature>
<proteinExistence type="predicted"/>
<comment type="caution">
    <text evidence="2">The sequence shown here is derived from an EMBL/GenBank/DDBJ whole genome shotgun (WGS) entry which is preliminary data.</text>
</comment>
<reference evidence="2" key="1">
    <citation type="journal article" date="2019" name="bioRxiv">
        <title>The Genome of the Zebra Mussel, Dreissena polymorpha: A Resource for Invasive Species Research.</title>
        <authorList>
            <person name="McCartney M.A."/>
            <person name="Auch B."/>
            <person name="Kono T."/>
            <person name="Mallez S."/>
            <person name="Zhang Y."/>
            <person name="Obille A."/>
            <person name="Becker A."/>
            <person name="Abrahante J.E."/>
            <person name="Garbe J."/>
            <person name="Badalamenti J.P."/>
            <person name="Herman A."/>
            <person name="Mangelson H."/>
            <person name="Liachko I."/>
            <person name="Sullivan S."/>
            <person name="Sone E.D."/>
            <person name="Koren S."/>
            <person name="Silverstein K.A.T."/>
            <person name="Beckman K.B."/>
            <person name="Gohl D.M."/>
        </authorList>
    </citation>
    <scope>NUCLEOTIDE SEQUENCE</scope>
    <source>
        <strain evidence="2">Duluth1</strain>
        <tissue evidence="2">Whole animal</tissue>
    </source>
</reference>